<dbReference type="GO" id="GO:0004659">
    <property type="term" value="F:prenyltransferase activity"/>
    <property type="evidence" value="ECO:0007669"/>
    <property type="project" value="InterPro"/>
</dbReference>
<feature type="non-terminal residue" evidence="6">
    <location>
        <position position="247"/>
    </location>
</feature>
<dbReference type="PROSITE" id="PS00444">
    <property type="entry name" value="POLYPRENYL_SYNTHASE_2"/>
    <property type="match status" value="1"/>
</dbReference>
<gene>
    <name evidence="6" type="ORF">METZ01_LOCUS468586</name>
</gene>
<evidence type="ECO:0000256" key="4">
    <source>
        <dbReference type="ARBA" id="ARBA00022723"/>
    </source>
</evidence>
<organism evidence="6">
    <name type="scientific">marine metagenome</name>
    <dbReference type="NCBI Taxonomy" id="408172"/>
    <lineage>
        <taxon>unclassified sequences</taxon>
        <taxon>metagenomes</taxon>
        <taxon>ecological metagenomes</taxon>
    </lineage>
</organism>
<evidence type="ECO:0000256" key="3">
    <source>
        <dbReference type="ARBA" id="ARBA00022679"/>
    </source>
</evidence>
<dbReference type="PANTHER" id="PTHR12001">
    <property type="entry name" value="GERANYLGERANYL PYROPHOSPHATE SYNTHASE"/>
    <property type="match status" value="1"/>
</dbReference>
<comment type="similarity">
    <text evidence="2">Belongs to the FPP/GGPP synthase family.</text>
</comment>
<dbReference type="EMBL" id="UINC01197977">
    <property type="protein sequence ID" value="SVE15732.1"/>
    <property type="molecule type" value="Genomic_DNA"/>
</dbReference>
<dbReference type="InterPro" id="IPR008949">
    <property type="entry name" value="Isoprenoid_synthase_dom_sf"/>
</dbReference>
<dbReference type="AlphaFoldDB" id="A0A383B6U5"/>
<keyword evidence="5" id="KW-0460">Magnesium</keyword>
<dbReference type="Pfam" id="PF00348">
    <property type="entry name" value="polyprenyl_synt"/>
    <property type="match status" value="1"/>
</dbReference>
<protein>
    <recommendedName>
        <fullName evidence="7">Polyprenyl synthetase family protein</fullName>
    </recommendedName>
</protein>
<name>A0A383B6U5_9ZZZZ</name>
<dbReference type="PROSITE" id="PS00723">
    <property type="entry name" value="POLYPRENYL_SYNTHASE_1"/>
    <property type="match status" value="1"/>
</dbReference>
<evidence type="ECO:0008006" key="7">
    <source>
        <dbReference type="Google" id="ProtNLM"/>
    </source>
</evidence>
<evidence type="ECO:0000256" key="5">
    <source>
        <dbReference type="ARBA" id="ARBA00022842"/>
    </source>
</evidence>
<comment type="cofactor">
    <cofactor evidence="1">
        <name>Mg(2+)</name>
        <dbReference type="ChEBI" id="CHEBI:18420"/>
    </cofactor>
</comment>
<dbReference type="PANTHER" id="PTHR12001:SF69">
    <property type="entry name" value="ALL TRANS-POLYPRENYL-DIPHOSPHATE SYNTHASE PDSS1"/>
    <property type="match status" value="1"/>
</dbReference>
<dbReference type="InterPro" id="IPR033749">
    <property type="entry name" value="Polyprenyl_synt_CS"/>
</dbReference>
<dbReference type="SFLD" id="SFLDS00005">
    <property type="entry name" value="Isoprenoid_Synthase_Type_I"/>
    <property type="match status" value="1"/>
</dbReference>
<feature type="non-terminal residue" evidence="6">
    <location>
        <position position="1"/>
    </location>
</feature>
<accession>A0A383B6U5</accession>
<dbReference type="Gene3D" id="1.10.600.10">
    <property type="entry name" value="Farnesyl Diphosphate Synthase"/>
    <property type="match status" value="1"/>
</dbReference>
<evidence type="ECO:0000256" key="1">
    <source>
        <dbReference type="ARBA" id="ARBA00001946"/>
    </source>
</evidence>
<evidence type="ECO:0000313" key="6">
    <source>
        <dbReference type="EMBL" id="SVE15732.1"/>
    </source>
</evidence>
<dbReference type="GO" id="GO:0008299">
    <property type="term" value="P:isoprenoid biosynthetic process"/>
    <property type="evidence" value="ECO:0007669"/>
    <property type="project" value="InterPro"/>
</dbReference>
<dbReference type="SFLD" id="SFLDG01017">
    <property type="entry name" value="Polyprenyl_Transferase_Like"/>
    <property type="match status" value="1"/>
</dbReference>
<reference evidence="6" key="1">
    <citation type="submission" date="2018-05" db="EMBL/GenBank/DDBJ databases">
        <authorList>
            <person name="Lanie J.A."/>
            <person name="Ng W.-L."/>
            <person name="Kazmierczak K.M."/>
            <person name="Andrzejewski T.M."/>
            <person name="Davidsen T.M."/>
            <person name="Wayne K.J."/>
            <person name="Tettelin H."/>
            <person name="Glass J.I."/>
            <person name="Rusch D."/>
            <person name="Podicherti R."/>
            <person name="Tsui H.-C.T."/>
            <person name="Winkler M.E."/>
        </authorList>
    </citation>
    <scope>NUCLEOTIDE SEQUENCE</scope>
</reference>
<dbReference type="CDD" id="cd00685">
    <property type="entry name" value="Trans_IPPS_HT"/>
    <property type="match status" value="1"/>
</dbReference>
<keyword evidence="3" id="KW-0808">Transferase</keyword>
<keyword evidence="4" id="KW-0479">Metal-binding</keyword>
<dbReference type="InterPro" id="IPR000092">
    <property type="entry name" value="Polyprenyl_synt"/>
</dbReference>
<dbReference type="GO" id="GO:0046872">
    <property type="term" value="F:metal ion binding"/>
    <property type="evidence" value="ECO:0007669"/>
    <property type="project" value="UniProtKB-KW"/>
</dbReference>
<sequence length="247" mass="27294">LEQIVSPIKGEINLVDEIIKQNTQSSIPLIPELANHLLFNGGKRIRPSLTIFSTKLFDHQENRHLKLAACIELIHSATLLHDDVVDEGFLRRGKKTANAVWGNKASILVGDFLLSRAFDLMVSDGSMEILKTLSNTASIIAEGEILELTTSRDIEISEAVYLDVIKSKTAQLFSSACEVGAIISNQSHKERDALRNFGLNLGNAFQIIDDVLDYISNKKKFGKVIGEDFRSGKMSLPVILAYSRGNE</sequence>
<evidence type="ECO:0000256" key="2">
    <source>
        <dbReference type="ARBA" id="ARBA00006706"/>
    </source>
</evidence>
<dbReference type="SUPFAM" id="SSF48576">
    <property type="entry name" value="Terpenoid synthases"/>
    <property type="match status" value="1"/>
</dbReference>
<proteinExistence type="inferred from homology"/>